<accession>C1E1H2</accession>
<gene>
    <name evidence="2" type="ORF">MICPUN_56871</name>
</gene>
<dbReference type="AlphaFoldDB" id="C1E1H2"/>
<name>C1E1H2_MICCC</name>
<protein>
    <submittedName>
        <fullName evidence="2">Uncharacterized protein</fullName>
    </submittedName>
</protein>
<sequence>MLAWIGARKNRAHRGGASTLAARYDLAVRASTSARGAKHERDEDQLACEDEELRPSVRRKASAALASSKPAATSLDVLDLHVLCHLMECERESSREKDKDDEARAALKPAEASRRASRSPCVKRAREESGDGDDDMELALEGLALSPSPPSPFGPTQGRPHTASSPCSPPEQLRTPGAFTLPSPPRKKIKPGLAPSLAPFASSPGRSWTTLGLDAGLGSILGARRTRPKACRSLDFSLPTLSESAGAERGTQLSSQDEGSFDEKDAIDVVMSHKYGRPEDVMDADETDDAAADDDEEADATDAMEEDAENRRLRAVSLVDVDTRGGGVRQSARVDRGALMEVMSAVGGGRTNASIGAVPWRVMKLMQIEEEIFII</sequence>
<dbReference type="InParanoid" id="C1E1H2"/>
<dbReference type="Proteomes" id="UP000002009">
    <property type="component" value="Chromosome 3"/>
</dbReference>
<keyword evidence="3" id="KW-1185">Reference proteome</keyword>
<reference evidence="2 3" key="1">
    <citation type="journal article" date="2009" name="Science">
        <title>Green evolution and dynamic adaptations revealed by genomes of the marine picoeukaryotes Micromonas.</title>
        <authorList>
            <person name="Worden A.Z."/>
            <person name="Lee J.H."/>
            <person name="Mock T."/>
            <person name="Rouze P."/>
            <person name="Simmons M.P."/>
            <person name="Aerts A.L."/>
            <person name="Allen A.E."/>
            <person name="Cuvelier M.L."/>
            <person name="Derelle E."/>
            <person name="Everett M.V."/>
            <person name="Foulon E."/>
            <person name="Grimwood J."/>
            <person name="Gundlach H."/>
            <person name="Henrissat B."/>
            <person name="Napoli C."/>
            <person name="McDonald S.M."/>
            <person name="Parker M.S."/>
            <person name="Rombauts S."/>
            <person name="Salamov A."/>
            <person name="Von Dassow P."/>
            <person name="Badger J.H."/>
            <person name="Coutinho P.M."/>
            <person name="Demir E."/>
            <person name="Dubchak I."/>
            <person name="Gentemann C."/>
            <person name="Eikrem W."/>
            <person name="Gready J.E."/>
            <person name="John U."/>
            <person name="Lanier W."/>
            <person name="Lindquist E.A."/>
            <person name="Lucas S."/>
            <person name="Mayer K.F."/>
            <person name="Moreau H."/>
            <person name="Not F."/>
            <person name="Otillar R."/>
            <person name="Panaud O."/>
            <person name="Pangilinan J."/>
            <person name="Paulsen I."/>
            <person name="Piegu B."/>
            <person name="Poliakov A."/>
            <person name="Robbens S."/>
            <person name="Schmutz J."/>
            <person name="Toulza E."/>
            <person name="Wyss T."/>
            <person name="Zelensky A."/>
            <person name="Zhou K."/>
            <person name="Armbrust E.V."/>
            <person name="Bhattacharya D."/>
            <person name="Goodenough U.W."/>
            <person name="Van de Peer Y."/>
            <person name="Grigoriev I.V."/>
        </authorList>
    </citation>
    <scope>NUCLEOTIDE SEQUENCE [LARGE SCALE GENOMIC DNA]</scope>
    <source>
        <strain evidence="3">RCC299 / NOUM17</strain>
    </source>
</reference>
<organism evidence="2 3">
    <name type="scientific">Micromonas commoda (strain RCC299 / NOUM17 / CCMP2709)</name>
    <name type="common">Picoplanktonic green alga</name>
    <dbReference type="NCBI Taxonomy" id="296587"/>
    <lineage>
        <taxon>Eukaryota</taxon>
        <taxon>Viridiplantae</taxon>
        <taxon>Chlorophyta</taxon>
        <taxon>Mamiellophyceae</taxon>
        <taxon>Mamiellales</taxon>
        <taxon>Mamiellaceae</taxon>
        <taxon>Micromonas</taxon>
    </lineage>
</organism>
<proteinExistence type="predicted"/>
<feature type="compositionally biased region" description="Acidic residues" evidence="1">
    <location>
        <begin position="281"/>
        <end position="308"/>
    </location>
</feature>
<evidence type="ECO:0000256" key="1">
    <source>
        <dbReference type="SAM" id="MobiDB-lite"/>
    </source>
</evidence>
<feature type="region of interest" description="Disordered" evidence="1">
    <location>
        <begin position="90"/>
        <end position="196"/>
    </location>
</feature>
<evidence type="ECO:0000313" key="2">
    <source>
        <dbReference type="EMBL" id="ACO61741.1"/>
    </source>
</evidence>
<dbReference type="EMBL" id="CP001324">
    <property type="protein sequence ID" value="ACO61741.1"/>
    <property type="molecule type" value="Genomic_DNA"/>
</dbReference>
<dbReference type="KEGG" id="mis:MICPUN_56871"/>
<evidence type="ECO:0000313" key="3">
    <source>
        <dbReference type="Proteomes" id="UP000002009"/>
    </source>
</evidence>
<feature type="compositionally biased region" description="Basic and acidic residues" evidence="1">
    <location>
        <begin position="90"/>
        <end position="105"/>
    </location>
</feature>
<dbReference type="RefSeq" id="XP_002500483.1">
    <property type="nucleotide sequence ID" value="XM_002500437.1"/>
</dbReference>
<dbReference type="GeneID" id="8242098"/>
<feature type="region of interest" description="Disordered" evidence="1">
    <location>
        <begin position="278"/>
        <end position="308"/>
    </location>
</feature>